<proteinExistence type="predicted"/>
<keyword evidence="2" id="KW-1185">Reference proteome</keyword>
<sequence>MKYKTWVVTAFTTVSGLGQETPADPYREAPTRGAPAEISVEQASVPTNISICYETFSMPLSMAAGMRREQLADAEFYDRILSALDQEKVRQESFTLLRGRTGERSTTESVSEQIYPTEFEPPELPNTVGVSIVPPTQKGVGNPTPDTEKLLNAPDPELLEGVRTPATPTAFETRNTGVTMEMESTLAADGELLDLILAPEHVALVDQTTSGQGLSTVGMPVFESQRISTGVTLQLNRPFLLGTVNRPPTSRVDPDSANRVWFAFVTGSLAKP</sequence>
<reference evidence="1" key="1">
    <citation type="submission" date="2021-01" db="EMBL/GenBank/DDBJ databases">
        <title>Modified the classification status of verrucomicrobia.</title>
        <authorList>
            <person name="Feng X."/>
        </authorList>
    </citation>
    <scope>NUCLEOTIDE SEQUENCE</scope>
    <source>
        <strain evidence="1">KCTC 22201</strain>
    </source>
</reference>
<comment type="caution">
    <text evidence="1">The sequence shown here is derived from an EMBL/GenBank/DDBJ whole genome shotgun (WGS) entry which is preliminary data.</text>
</comment>
<organism evidence="1 2">
    <name type="scientific">Haloferula rosea</name>
    <dbReference type="NCBI Taxonomy" id="490093"/>
    <lineage>
        <taxon>Bacteria</taxon>
        <taxon>Pseudomonadati</taxon>
        <taxon>Verrucomicrobiota</taxon>
        <taxon>Verrucomicrobiia</taxon>
        <taxon>Verrucomicrobiales</taxon>
        <taxon>Verrucomicrobiaceae</taxon>
        <taxon>Haloferula</taxon>
    </lineage>
</organism>
<gene>
    <name evidence="1" type="ORF">JIN81_06840</name>
</gene>
<evidence type="ECO:0000313" key="2">
    <source>
        <dbReference type="Proteomes" id="UP000658278"/>
    </source>
</evidence>
<name>A0A934VF84_9BACT</name>
<dbReference type="Proteomes" id="UP000658278">
    <property type="component" value="Unassembled WGS sequence"/>
</dbReference>
<dbReference type="EMBL" id="JAENII010000004">
    <property type="protein sequence ID" value="MBK1826727.1"/>
    <property type="molecule type" value="Genomic_DNA"/>
</dbReference>
<protein>
    <submittedName>
        <fullName evidence="1">Uncharacterized protein</fullName>
    </submittedName>
</protein>
<evidence type="ECO:0000313" key="1">
    <source>
        <dbReference type="EMBL" id="MBK1826727.1"/>
    </source>
</evidence>
<accession>A0A934VF84</accession>
<dbReference type="RefSeq" id="WP_200277947.1">
    <property type="nucleotide sequence ID" value="NZ_JAENII010000004.1"/>
</dbReference>
<dbReference type="AlphaFoldDB" id="A0A934VF84"/>